<organism evidence="2 3">
    <name type="scientific">Podospora australis</name>
    <dbReference type="NCBI Taxonomy" id="1536484"/>
    <lineage>
        <taxon>Eukaryota</taxon>
        <taxon>Fungi</taxon>
        <taxon>Dikarya</taxon>
        <taxon>Ascomycota</taxon>
        <taxon>Pezizomycotina</taxon>
        <taxon>Sordariomycetes</taxon>
        <taxon>Sordariomycetidae</taxon>
        <taxon>Sordariales</taxon>
        <taxon>Podosporaceae</taxon>
        <taxon>Podospora</taxon>
    </lineage>
</organism>
<feature type="region of interest" description="Disordered" evidence="1">
    <location>
        <begin position="256"/>
        <end position="295"/>
    </location>
</feature>
<dbReference type="PANTHER" id="PTHR42051">
    <property type="entry name" value="MEIOTICALLY UP-REGULATED PROTEIN PB1A10.08"/>
    <property type="match status" value="1"/>
</dbReference>
<feature type="compositionally biased region" description="Basic residues" evidence="1">
    <location>
        <begin position="129"/>
        <end position="142"/>
    </location>
</feature>
<reference evidence="2" key="2">
    <citation type="submission" date="2023-05" db="EMBL/GenBank/DDBJ databases">
        <authorList>
            <consortium name="Lawrence Berkeley National Laboratory"/>
            <person name="Steindorff A."/>
            <person name="Hensen N."/>
            <person name="Bonometti L."/>
            <person name="Westerberg I."/>
            <person name="Brannstrom I.O."/>
            <person name="Guillou S."/>
            <person name="Cros-Aarteil S."/>
            <person name="Calhoun S."/>
            <person name="Haridas S."/>
            <person name="Kuo A."/>
            <person name="Mondo S."/>
            <person name="Pangilinan J."/>
            <person name="Riley R."/>
            <person name="Labutti K."/>
            <person name="Andreopoulos B."/>
            <person name="Lipzen A."/>
            <person name="Chen C."/>
            <person name="Yanf M."/>
            <person name="Daum C."/>
            <person name="Ng V."/>
            <person name="Clum A."/>
            <person name="Ohm R."/>
            <person name="Martin F."/>
            <person name="Silar P."/>
            <person name="Natvig D."/>
            <person name="Lalanne C."/>
            <person name="Gautier V."/>
            <person name="Ament-Velasquez S.L."/>
            <person name="Kruys A."/>
            <person name="Hutchinson M.I."/>
            <person name="Powell A.J."/>
            <person name="Barry K."/>
            <person name="Miller A.N."/>
            <person name="Grigoriev I.V."/>
            <person name="Debuchy R."/>
            <person name="Gladieux P."/>
            <person name="Thoren M.H."/>
            <person name="Johannesson H."/>
        </authorList>
    </citation>
    <scope>NUCLEOTIDE SEQUENCE</scope>
    <source>
        <strain evidence="2">PSN309</strain>
    </source>
</reference>
<feature type="compositionally biased region" description="Polar residues" evidence="1">
    <location>
        <begin position="88"/>
        <end position="114"/>
    </location>
</feature>
<feature type="region of interest" description="Disordered" evidence="1">
    <location>
        <begin position="1"/>
        <end position="151"/>
    </location>
</feature>
<dbReference type="PANTHER" id="PTHR42051:SF1">
    <property type="entry name" value="MEIOTICALLY UP-REGULATED PROTEIN PB1A10.08"/>
    <property type="match status" value="1"/>
</dbReference>
<dbReference type="InterPro" id="IPR034443">
    <property type="entry name" value="PB1A10.08"/>
</dbReference>
<reference evidence="2" key="1">
    <citation type="journal article" date="2023" name="Mol. Phylogenet. Evol.">
        <title>Genome-scale phylogeny and comparative genomics of the fungal order Sordariales.</title>
        <authorList>
            <person name="Hensen N."/>
            <person name="Bonometti L."/>
            <person name="Westerberg I."/>
            <person name="Brannstrom I.O."/>
            <person name="Guillou S."/>
            <person name="Cros-Aarteil S."/>
            <person name="Calhoun S."/>
            <person name="Haridas S."/>
            <person name="Kuo A."/>
            <person name="Mondo S."/>
            <person name="Pangilinan J."/>
            <person name="Riley R."/>
            <person name="LaButti K."/>
            <person name="Andreopoulos B."/>
            <person name="Lipzen A."/>
            <person name="Chen C."/>
            <person name="Yan M."/>
            <person name="Daum C."/>
            <person name="Ng V."/>
            <person name="Clum A."/>
            <person name="Steindorff A."/>
            <person name="Ohm R.A."/>
            <person name="Martin F."/>
            <person name="Silar P."/>
            <person name="Natvig D.O."/>
            <person name="Lalanne C."/>
            <person name="Gautier V."/>
            <person name="Ament-Velasquez S.L."/>
            <person name="Kruys A."/>
            <person name="Hutchinson M.I."/>
            <person name="Powell A.J."/>
            <person name="Barry K."/>
            <person name="Miller A.N."/>
            <person name="Grigoriev I.V."/>
            <person name="Debuchy R."/>
            <person name="Gladieux P."/>
            <person name="Hiltunen Thoren M."/>
            <person name="Johannesson H."/>
        </authorList>
    </citation>
    <scope>NUCLEOTIDE SEQUENCE</scope>
    <source>
        <strain evidence="2">PSN309</strain>
    </source>
</reference>
<dbReference type="Proteomes" id="UP001302126">
    <property type="component" value="Unassembled WGS sequence"/>
</dbReference>
<proteinExistence type="predicted"/>
<feature type="compositionally biased region" description="Pro residues" evidence="1">
    <location>
        <begin position="24"/>
        <end position="34"/>
    </location>
</feature>
<sequence>MMSARSYLVSRQSQRTTSQAQQPLPQPQPQPQQRPPLAVISKPSLPAPSSRTTFTNDDNARYPQDTSVPIASSSFSIPNMPSRRREPSTVSQTLSPPGTTTIVSRPNTPSTPVQIPQRPRSRDTLRPQKPYRHHGGRRHHSERSKEAHTPDAIPASVAALLAITSIPPPKQARGVRQTKMEKRMTVESIIERAQESEKELSLSLCKSPLDLLLMSPEDLEADDASFCDSAMGSVFSTRTVSLESMPSLCNSYATDTLSSMGSPHTPSRRRSIRPTRRPLTPVSSPPGKVDEFEHPLSSPVLPVEELDFRVFDGEKEALSDKKVSPFKPLKSAFKSNLTASLRALRQAARSFSNLNFTSIPPEDFLTRSILTIDPQVPYTDERRPPLLEEEPTAALRRYLNPTSTTRLEQPQASVTAGPALRTFTASIQMQTYKVHRARSGGNSGRPGYPSVGPSSGTHTAQASKTKPSVTEYPMPGPRQREMRENPDFIRIAVMEMAMRKRGKLDDQRPGRARWALPPRKPSTKPYVVGSDGVPARWVPVCH</sequence>
<name>A0AAN6WZ88_9PEZI</name>
<feature type="region of interest" description="Disordered" evidence="1">
    <location>
        <begin position="434"/>
        <end position="481"/>
    </location>
</feature>
<evidence type="ECO:0000313" key="3">
    <source>
        <dbReference type="Proteomes" id="UP001302126"/>
    </source>
</evidence>
<feature type="compositionally biased region" description="Basic residues" evidence="1">
    <location>
        <begin position="266"/>
        <end position="276"/>
    </location>
</feature>
<comment type="caution">
    <text evidence="2">The sequence shown here is derived from an EMBL/GenBank/DDBJ whole genome shotgun (WGS) entry which is preliminary data.</text>
</comment>
<evidence type="ECO:0000256" key="1">
    <source>
        <dbReference type="SAM" id="MobiDB-lite"/>
    </source>
</evidence>
<dbReference type="EMBL" id="MU864366">
    <property type="protein sequence ID" value="KAK4190363.1"/>
    <property type="molecule type" value="Genomic_DNA"/>
</dbReference>
<keyword evidence="3" id="KW-1185">Reference proteome</keyword>
<evidence type="ECO:0000313" key="2">
    <source>
        <dbReference type="EMBL" id="KAK4190363.1"/>
    </source>
</evidence>
<feature type="compositionally biased region" description="Low complexity" evidence="1">
    <location>
        <begin position="10"/>
        <end position="23"/>
    </location>
</feature>
<feature type="compositionally biased region" description="Polar residues" evidence="1">
    <location>
        <begin position="64"/>
        <end position="79"/>
    </location>
</feature>
<feature type="compositionally biased region" description="Polar residues" evidence="1">
    <location>
        <begin position="452"/>
        <end position="468"/>
    </location>
</feature>
<accession>A0AAN6WZ88</accession>
<gene>
    <name evidence="2" type="ORF">QBC35DRAFT_79338</name>
</gene>
<feature type="compositionally biased region" description="Polar residues" evidence="1">
    <location>
        <begin position="47"/>
        <end position="57"/>
    </location>
</feature>
<dbReference type="AlphaFoldDB" id="A0AAN6WZ88"/>
<protein>
    <submittedName>
        <fullName evidence="2">Uncharacterized protein</fullName>
    </submittedName>
</protein>